<feature type="domain" description="YDG" evidence="4">
    <location>
        <begin position="1"/>
        <end position="127"/>
    </location>
</feature>
<dbReference type="Pfam" id="PF02182">
    <property type="entry name" value="SAD_SRA"/>
    <property type="match status" value="1"/>
</dbReference>
<dbReference type="PANTHER" id="PTHR45660">
    <property type="entry name" value="HISTONE-LYSINE N-METHYLTRANSFERASE SETMAR"/>
    <property type="match status" value="1"/>
</dbReference>
<dbReference type="InterPro" id="IPR003105">
    <property type="entry name" value="SRA_YDG"/>
</dbReference>
<dbReference type="InterPro" id="IPR036987">
    <property type="entry name" value="SRA-YDG_sf"/>
</dbReference>
<dbReference type="PANTHER" id="PTHR45660:SF55">
    <property type="entry name" value="HISTONE-LYSINE N-METHYLTRANSFERASE, H3 LYSINE-9 SPECIFIC SUVH5-LIKE"/>
    <property type="match status" value="1"/>
</dbReference>
<evidence type="ECO:0000259" key="4">
    <source>
        <dbReference type="PROSITE" id="PS51015"/>
    </source>
</evidence>
<evidence type="ECO:0000256" key="3">
    <source>
        <dbReference type="PROSITE-ProRule" id="PRU00358"/>
    </source>
</evidence>
<dbReference type="GO" id="GO:0005634">
    <property type="term" value="C:nucleus"/>
    <property type="evidence" value="ECO:0007669"/>
    <property type="project" value="UniProtKB-SubCell"/>
</dbReference>
<evidence type="ECO:0000313" key="6">
    <source>
        <dbReference type="Proteomes" id="UP000436088"/>
    </source>
</evidence>
<evidence type="ECO:0000313" key="5">
    <source>
        <dbReference type="EMBL" id="KAE8727220.1"/>
    </source>
</evidence>
<organism evidence="5 6">
    <name type="scientific">Hibiscus syriacus</name>
    <name type="common">Rose of Sharon</name>
    <dbReference type="NCBI Taxonomy" id="106335"/>
    <lineage>
        <taxon>Eukaryota</taxon>
        <taxon>Viridiplantae</taxon>
        <taxon>Streptophyta</taxon>
        <taxon>Embryophyta</taxon>
        <taxon>Tracheophyta</taxon>
        <taxon>Spermatophyta</taxon>
        <taxon>Magnoliopsida</taxon>
        <taxon>eudicotyledons</taxon>
        <taxon>Gunneridae</taxon>
        <taxon>Pentapetalae</taxon>
        <taxon>rosids</taxon>
        <taxon>malvids</taxon>
        <taxon>Malvales</taxon>
        <taxon>Malvaceae</taxon>
        <taxon>Malvoideae</taxon>
        <taxon>Hibiscus</taxon>
    </lineage>
</organism>
<dbReference type="PROSITE" id="PS51015">
    <property type="entry name" value="YDG"/>
    <property type="match status" value="1"/>
</dbReference>
<proteinExistence type="predicted"/>
<dbReference type="InterPro" id="IPR051357">
    <property type="entry name" value="H3K9_HMTase_SUVAR3-9"/>
</dbReference>
<dbReference type="SUPFAM" id="SSF88697">
    <property type="entry name" value="PUA domain-like"/>
    <property type="match status" value="1"/>
</dbReference>
<dbReference type="SMART" id="SM00466">
    <property type="entry name" value="SRA"/>
    <property type="match status" value="1"/>
</dbReference>
<dbReference type="EMBL" id="VEPZ02000314">
    <property type="protein sequence ID" value="KAE8727220.1"/>
    <property type="molecule type" value="Genomic_DNA"/>
</dbReference>
<keyword evidence="2 3" id="KW-0539">Nucleus</keyword>
<evidence type="ECO:0000256" key="1">
    <source>
        <dbReference type="ARBA" id="ARBA00004584"/>
    </source>
</evidence>
<protein>
    <recommendedName>
        <fullName evidence="4">YDG domain-containing protein</fullName>
    </recommendedName>
</protein>
<name>A0A6A3CDE9_HIBSY</name>
<dbReference type="GO" id="GO:0042054">
    <property type="term" value="F:histone methyltransferase activity"/>
    <property type="evidence" value="ECO:0007669"/>
    <property type="project" value="TreeGrafter"/>
</dbReference>
<comment type="caution">
    <text evidence="5">The sequence shown here is derived from an EMBL/GenBank/DDBJ whole genome shotgun (WGS) entry which is preliminary data.</text>
</comment>
<dbReference type="InterPro" id="IPR015947">
    <property type="entry name" value="PUA-like_sf"/>
</dbReference>
<keyword evidence="6" id="KW-1185">Reference proteome</keyword>
<dbReference type="AlphaFoldDB" id="A0A6A3CDE9"/>
<reference evidence="5" key="1">
    <citation type="submission" date="2019-09" db="EMBL/GenBank/DDBJ databases">
        <title>Draft genome information of white flower Hibiscus syriacus.</title>
        <authorList>
            <person name="Kim Y.-M."/>
        </authorList>
    </citation>
    <scope>NUCLEOTIDE SEQUENCE [LARGE SCALE GENOMIC DNA]</scope>
    <source>
        <strain evidence="5">YM2019G1</strain>
    </source>
</reference>
<accession>A0A6A3CDE9</accession>
<sequence>MIFKEDRLCFVAHGKTWATSIVDSGRYESVTSRVSSGEFTYCGEGENPIYGGKKKPKDQKLIGGNLALVNNMIDRKPVRVIRRKDADTYVYKFKLMKMEDRRQYEPEWKRKTFFIAGLSFREANHGR</sequence>
<gene>
    <name evidence="5" type="ORF">F3Y22_tig00005712pilonHSYRG00040</name>
</gene>
<dbReference type="Proteomes" id="UP000436088">
    <property type="component" value="Unassembled WGS sequence"/>
</dbReference>
<dbReference type="GO" id="GO:0000775">
    <property type="term" value="C:chromosome, centromeric region"/>
    <property type="evidence" value="ECO:0007669"/>
    <property type="project" value="UniProtKB-SubCell"/>
</dbReference>
<comment type="subcellular location">
    <subcellularLocation>
        <location evidence="1">Chromosome</location>
        <location evidence="1">Centromere</location>
    </subcellularLocation>
    <subcellularLocation>
        <location evidence="3">Nucleus</location>
    </subcellularLocation>
</comment>
<dbReference type="GO" id="GO:0003690">
    <property type="term" value="F:double-stranded DNA binding"/>
    <property type="evidence" value="ECO:0007669"/>
    <property type="project" value="TreeGrafter"/>
</dbReference>
<evidence type="ECO:0000256" key="2">
    <source>
        <dbReference type="ARBA" id="ARBA00023242"/>
    </source>
</evidence>
<dbReference type="Gene3D" id="2.30.280.10">
    <property type="entry name" value="SRA-YDG"/>
    <property type="match status" value="1"/>
</dbReference>